<dbReference type="GeneID" id="68309619"/>
<dbReference type="AlphaFoldDB" id="A0A9P8DU45"/>
<keyword evidence="2" id="KW-1185">Reference proteome</keyword>
<dbReference type="RefSeq" id="XP_044687198.1">
    <property type="nucleotide sequence ID" value="XM_044819496.1"/>
</dbReference>
<gene>
    <name evidence="1" type="ORF">J7337_001762</name>
</gene>
<comment type="caution">
    <text evidence="1">The sequence shown here is derived from an EMBL/GenBank/DDBJ whole genome shotgun (WGS) entry which is preliminary data.</text>
</comment>
<name>A0A9P8DU45_9HYPO</name>
<evidence type="ECO:0000313" key="2">
    <source>
        <dbReference type="Proteomes" id="UP000827133"/>
    </source>
</evidence>
<evidence type="ECO:0000313" key="1">
    <source>
        <dbReference type="EMBL" id="KAG9508199.1"/>
    </source>
</evidence>
<organism evidence="1 2">
    <name type="scientific">Fusarium musae</name>
    <dbReference type="NCBI Taxonomy" id="1042133"/>
    <lineage>
        <taxon>Eukaryota</taxon>
        <taxon>Fungi</taxon>
        <taxon>Dikarya</taxon>
        <taxon>Ascomycota</taxon>
        <taxon>Pezizomycotina</taxon>
        <taxon>Sordariomycetes</taxon>
        <taxon>Hypocreomycetidae</taxon>
        <taxon>Hypocreales</taxon>
        <taxon>Nectriaceae</taxon>
        <taxon>Fusarium</taxon>
    </lineage>
</organism>
<sequence length="148" mass="16554">MKPSFLFLQVISHPAWPTKLSISTQIGTIYTLYAGTNEDQSIGLLSFLCEQALESTELIADILESKLPVSAKEFFDLVESSDKRRGKQPIASTFPKNIEYPGGRHDNDFADITKIAILPTYGEVVSENYEYLPSINFTDPHVLDDPLQ</sequence>
<dbReference type="KEGG" id="fmu:J7337_001762"/>
<dbReference type="EMBL" id="JAHBCI010000001">
    <property type="protein sequence ID" value="KAG9508199.1"/>
    <property type="molecule type" value="Genomic_DNA"/>
</dbReference>
<accession>A0A9P8DU45</accession>
<proteinExistence type="predicted"/>
<protein>
    <submittedName>
        <fullName evidence="1">Uncharacterized protein</fullName>
    </submittedName>
</protein>
<dbReference type="Proteomes" id="UP000827133">
    <property type="component" value="Unassembled WGS sequence"/>
</dbReference>
<reference evidence="1" key="1">
    <citation type="journal article" date="2021" name="Mol. Plant Microbe Interact.">
        <title>Telomere to telomere genome assembly of Fusarium musae F31, causal agent of crown rot disease of banana.</title>
        <authorList>
            <person name="Degradi L."/>
            <person name="Tava V."/>
            <person name="Kunova A."/>
            <person name="Cortesi P."/>
            <person name="Saracchi M."/>
            <person name="Pasquali M."/>
        </authorList>
    </citation>
    <scope>NUCLEOTIDE SEQUENCE</scope>
    <source>
        <strain evidence="1">F31</strain>
    </source>
</reference>